<name>A0A8H3X474_GIGMA</name>
<gene>
    <name evidence="1" type="ORF">F8M41_007960</name>
</gene>
<reference evidence="1 2" key="1">
    <citation type="journal article" date="2019" name="Environ. Microbiol.">
        <title>At the nexus of three kingdoms: the genome of the mycorrhizal fungus Gigaspora margarita provides insights into plant, endobacterial and fungal interactions.</title>
        <authorList>
            <person name="Venice F."/>
            <person name="Ghignone S."/>
            <person name="Salvioli di Fossalunga A."/>
            <person name="Amselem J."/>
            <person name="Novero M."/>
            <person name="Xianan X."/>
            <person name="Sedzielewska Toro K."/>
            <person name="Morin E."/>
            <person name="Lipzen A."/>
            <person name="Grigoriev I.V."/>
            <person name="Henrissat B."/>
            <person name="Martin F.M."/>
            <person name="Bonfante P."/>
        </authorList>
    </citation>
    <scope>NUCLEOTIDE SEQUENCE [LARGE SCALE GENOMIC DNA]</scope>
    <source>
        <strain evidence="1 2">BEG34</strain>
    </source>
</reference>
<evidence type="ECO:0000313" key="1">
    <source>
        <dbReference type="EMBL" id="KAF0412227.1"/>
    </source>
</evidence>
<sequence length="110" mass="12796">MKKTKDKNSLTTQNNEISVIQLPKPAQVENFNKNDYTTKKETIEINKVGQILLLPIQTNKRKTHEKEKNIKKQKEENINIIDNIELTKNCQINIIKDVISISGKCKIFFK</sequence>
<keyword evidence="2" id="KW-1185">Reference proteome</keyword>
<accession>A0A8H3X474</accession>
<protein>
    <submittedName>
        <fullName evidence="1">Uncharacterized protein</fullName>
    </submittedName>
</protein>
<evidence type="ECO:0000313" key="2">
    <source>
        <dbReference type="Proteomes" id="UP000439903"/>
    </source>
</evidence>
<dbReference type="AlphaFoldDB" id="A0A8H3X474"/>
<dbReference type="Proteomes" id="UP000439903">
    <property type="component" value="Unassembled WGS sequence"/>
</dbReference>
<organism evidence="1 2">
    <name type="scientific">Gigaspora margarita</name>
    <dbReference type="NCBI Taxonomy" id="4874"/>
    <lineage>
        <taxon>Eukaryota</taxon>
        <taxon>Fungi</taxon>
        <taxon>Fungi incertae sedis</taxon>
        <taxon>Mucoromycota</taxon>
        <taxon>Glomeromycotina</taxon>
        <taxon>Glomeromycetes</taxon>
        <taxon>Diversisporales</taxon>
        <taxon>Gigasporaceae</taxon>
        <taxon>Gigaspora</taxon>
    </lineage>
</organism>
<dbReference type="EMBL" id="WTPW01001818">
    <property type="protein sequence ID" value="KAF0412227.1"/>
    <property type="molecule type" value="Genomic_DNA"/>
</dbReference>
<proteinExistence type="predicted"/>
<comment type="caution">
    <text evidence="1">The sequence shown here is derived from an EMBL/GenBank/DDBJ whole genome shotgun (WGS) entry which is preliminary data.</text>
</comment>